<evidence type="ECO:0000259" key="7">
    <source>
        <dbReference type="PROSITE" id="PS51462"/>
    </source>
</evidence>
<evidence type="ECO:0000256" key="1">
    <source>
        <dbReference type="ARBA" id="ARBA00001936"/>
    </source>
</evidence>
<proteinExistence type="predicted"/>
<organism evidence="8 9">
    <name type="scientific">Frigoriflavimonas asaccharolytica</name>
    <dbReference type="NCBI Taxonomy" id="2735899"/>
    <lineage>
        <taxon>Bacteria</taxon>
        <taxon>Pseudomonadati</taxon>
        <taxon>Bacteroidota</taxon>
        <taxon>Flavobacteriia</taxon>
        <taxon>Flavobacteriales</taxon>
        <taxon>Weeksellaceae</taxon>
        <taxon>Frigoriflavimonas</taxon>
    </lineage>
</organism>
<keyword evidence="6" id="KW-0464">Manganese</keyword>
<keyword evidence="3" id="KW-0479">Metal-binding</keyword>
<dbReference type="InterPro" id="IPR015797">
    <property type="entry name" value="NUDIX_hydrolase-like_dom_sf"/>
</dbReference>
<sequence length="209" mass="24229">MKIIGRDLLDKIKKADLDGEKAHSIYSPPYRDLFTYEQILEKNPRFAATNIVFYLKNNEWHFPLIVRTTNKKDKHSGQISFPGGSRDESDLNFANTAIRETSEEIGIPEYYIKIIRALTPIYIPPSNFYVHPFISYTKRNPDFILEKNEVVEIIEFPITSLLNLDNQPQFKTLESSRGKEVPVIDFQGYHIWGATSMILSELSQLLKKM</sequence>
<dbReference type="AlphaFoldDB" id="A0A8J8K4H2"/>
<protein>
    <submittedName>
        <fullName evidence="8">8-oxo-dGTP pyrophosphatase MutT (NUDIX family)</fullName>
    </submittedName>
</protein>
<dbReference type="RefSeq" id="WP_173778361.1">
    <property type="nucleotide sequence ID" value="NZ_JABSNO010000004.1"/>
</dbReference>
<dbReference type="CDD" id="cd03426">
    <property type="entry name" value="NUDIX_CoAse_Nudt7"/>
    <property type="match status" value="1"/>
</dbReference>
<name>A0A8J8K4H2_9FLAO</name>
<keyword evidence="4" id="KW-0378">Hydrolase</keyword>
<dbReference type="Gene3D" id="3.90.79.10">
    <property type="entry name" value="Nucleoside Triphosphate Pyrophosphohydrolase"/>
    <property type="match status" value="1"/>
</dbReference>
<dbReference type="PROSITE" id="PS51462">
    <property type="entry name" value="NUDIX"/>
    <property type="match status" value="1"/>
</dbReference>
<accession>A0A8J8K4H2</accession>
<evidence type="ECO:0000256" key="5">
    <source>
        <dbReference type="ARBA" id="ARBA00022842"/>
    </source>
</evidence>
<evidence type="ECO:0000256" key="4">
    <source>
        <dbReference type="ARBA" id="ARBA00022801"/>
    </source>
</evidence>
<feature type="domain" description="Nudix hydrolase" evidence="7">
    <location>
        <begin position="44"/>
        <end position="180"/>
    </location>
</feature>
<dbReference type="GO" id="GO:0046872">
    <property type="term" value="F:metal ion binding"/>
    <property type="evidence" value="ECO:0007669"/>
    <property type="project" value="UniProtKB-KW"/>
</dbReference>
<dbReference type="Proteomes" id="UP000610746">
    <property type="component" value="Unassembled WGS sequence"/>
</dbReference>
<keyword evidence="9" id="KW-1185">Reference proteome</keyword>
<gene>
    <name evidence="8" type="ORF">HNQ03_000807</name>
</gene>
<comment type="cofactor">
    <cofactor evidence="2">
        <name>Mg(2+)</name>
        <dbReference type="ChEBI" id="CHEBI:18420"/>
    </cofactor>
</comment>
<dbReference type="InterPro" id="IPR045121">
    <property type="entry name" value="CoAse"/>
</dbReference>
<evidence type="ECO:0000313" key="9">
    <source>
        <dbReference type="Proteomes" id="UP000610746"/>
    </source>
</evidence>
<comment type="cofactor">
    <cofactor evidence="1">
        <name>Mn(2+)</name>
        <dbReference type="ChEBI" id="CHEBI:29035"/>
    </cofactor>
</comment>
<dbReference type="GO" id="GO:0010945">
    <property type="term" value="F:coenzyme A diphosphatase activity"/>
    <property type="evidence" value="ECO:0007669"/>
    <property type="project" value="InterPro"/>
</dbReference>
<dbReference type="PANTHER" id="PTHR12992">
    <property type="entry name" value="NUDIX HYDROLASE"/>
    <property type="match status" value="1"/>
</dbReference>
<keyword evidence="5" id="KW-0460">Magnesium</keyword>
<dbReference type="InterPro" id="IPR000086">
    <property type="entry name" value="NUDIX_hydrolase_dom"/>
</dbReference>
<dbReference type="SUPFAM" id="SSF55811">
    <property type="entry name" value="Nudix"/>
    <property type="match status" value="1"/>
</dbReference>
<dbReference type="EMBL" id="JABSNO010000004">
    <property type="protein sequence ID" value="NRS91740.1"/>
    <property type="molecule type" value="Genomic_DNA"/>
</dbReference>
<evidence type="ECO:0000256" key="6">
    <source>
        <dbReference type="ARBA" id="ARBA00023211"/>
    </source>
</evidence>
<evidence type="ECO:0000256" key="2">
    <source>
        <dbReference type="ARBA" id="ARBA00001946"/>
    </source>
</evidence>
<evidence type="ECO:0000313" key="8">
    <source>
        <dbReference type="EMBL" id="NRS91740.1"/>
    </source>
</evidence>
<evidence type="ECO:0000256" key="3">
    <source>
        <dbReference type="ARBA" id="ARBA00022723"/>
    </source>
</evidence>
<dbReference type="Pfam" id="PF00293">
    <property type="entry name" value="NUDIX"/>
    <property type="match status" value="1"/>
</dbReference>
<comment type="caution">
    <text evidence="8">The sequence shown here is derived from an EMBL/GenBank/DDBJ whole genome shotgun (WGS) entry which is preliminary data.</text>
</comment>
<dbReference type="PANTHER" id="PTHR12992:SF11">
    <property type="entry name" value="MITOCHONDRIAL COENZYME A DIPHOSPHATASE NUDT8"/>
    <property type="match status" value="1"/>
</dbReference>
<reference evidence="8" key="1">
    <citation type="submission" date="2020-05" db="EMBL/GenBank/DDBJ databases">
        <title>Genomic Encyclopedia of Type Strains, Phase IV (KMG-V): Genome sequencing to study the core and pangenomes of soil and plant-associated prokaryotes.</title>
        <authorList>
            <person name="Whitman W."/>
        </authorList>
    </citation>
    <scope>NUCLEOTIDE SEQUENCE</scope>
    <source>
        <strain evidence="8">16F</strain>
    </source>
</reference>